<keyword evidence="2" id="KW-1185">Reference proteome</keyword>
<evidence type="ECO:0000313" key="1">
    <source>
        <dbReference type="EMBL" id="TVY08280.1"/>
    </source>
</evidence>
<gene>
    <name evidence="1" type="ORF">FPZ49_19635</name>
</gene>
<evidence type="ECO:0000313" key="2">
    <source>
        <dbReference type="Proteomes" id="UP000317036"/>
    </source>
</evidence>
<dbReference type="AlphaFoldDB" id="A0A559K823"/>
<sequence>MSSVMLRPDLKTAGGEVHDILYQQRFVGTLSLVYRENDRVAGTLQLEQEVLPESAKDEVFDTVHLYVQAFVDAVRARECEIMVTYSSYDHVIVTESAAANLDLDLADELDYDLDWDSDDEIDLADPDIFDNGMMTTADFELVVVGESEDAIEYHIYDQNEDWVAEAILQIEDREVSGMVNWLIEPTEPELDVIADLLVLEFDDDQVDIFVIDMKFNDEIIETIELTHEDMLEDEDEADDIVWAEEYDINDYNIVLARDDGGVLTYEIYQQSRGGLPIGTATVDISQRQLTGFIDFREAGSSDDREAIAMMLMQELDKEKDYNLINLSMMHRNQLIEEVLFETEPFH</sequence>
<dbReference type="Proteomes" id="UP000317036">
    <property type="component" value="Unassembled WGS sequence"/>
</dbReference>
<organism evidence="1 2">
    <name type="scientific">Paenibacillus cremeus</name>
    <dbReference type="NCBI Taxonomy" id="2163881"/>
    <lineage>
        <taxon>Bacteria</taxon>
        <taxon>Bacillati</taxon>
        <taxon>Bacillota</taxon>
        <taxon>Bacilli</taxon>
        <taxon>Bacillales</taxon>
        <taxon>Paenibacillaceae</taxon>
        <taxon>Paenibacillus</taxon>
    </lineage>
</organism>
<reference evidence="1 2" key="1">
    <citation type="submission" date="2019-07" db="EMBL/GenBank/DDBJ databases">
        <authorList>
            <person name="Kim J."/>
        </authorList>
    </citation>
    <scope>NUCLEOTIDE SEQUENCE [LARGE SCALE GENOMIC DNA]</scope>
    <source>
        <strain evidence="1 2">JC52</strain>
    </source>
</reference>
<dbReference type="EMBL" id="VNJI01000025">
    <property type="protein sequence ID" value="TVY08280.1"/>
    <property type="molecule type" value="Genomic_DNA"/>
</dbReference>
<comment type="caution">
    <text evidence="1">The sequence shown here is derived from an EMBL/GenBank/DDBJ whole genome shotgun (WGS) entry which is preliminary data.</text>
</comment>
<protein>
    <submittedName>
        <fullName evidence="1">Uncharacterized protein</fullName>
    </submittedName>
</protein>
<proteinExistence type="predicted"/>
<dbReference type="RefSeq" id="WP_144850047.1">
    <property type="nucleotide sequence ID" value="NZ_VNJI01000025.1"/>
</dbReference>
<accession>A0A559K823</accession>
<name>A0A559K823_9BACL</name>
<dbReference type="OrthoDB" id="2575543at2"/>